<gene>
    <name evidence="2" type="ORF">CCGE525_17895</name>
</gene>
<dbReference type="Proteomes" id="UP000282195">
    <property type="component" value="Chromosome"/>
</dbReference>
<dbReference type="AlphaFoldDB" id="A0A387FWE0"/>
<dbReference type="Pfam" id="PF21926">
    <property type="entry name" value="FeeM"/>
    <property type="match status" value="1"/>
</dbReference>
<organism evidence="2 3">
    <name type="scientific">Rhizobium jaguaris</name>
    <dbReference type="NCBI Taxonomy" id="1312183"/>
    <lineage>
        <taxon>Bacteria</taxon>
        <taxon>Pseudomonadati</taxon>
        <taxon>Pseudomonadota</taxon>
        <taxon>Alphaproteobacteria</taxon>
        <taxon>Hyphomicrobiales</taxon>
        <taxon>Rhizobiaceae</taxon>
        <taxon>Rhizobium/Agrobacterium group</taxon>
        <taxon>Rhizobium</taxon>
    </lineage>
</organism>
<dbReference type="RefSeq" id="WP_120705450.1">
    <property type="nucleotide sequence ID" value="NZ_CP032694.1"/>
</dbReference>
<evidence type="ECO:0000259" key="1">
    <source>
        <dbReference type="Pfam" id="PF21926"/>
    </source>
</evidence>
<evidence type="ECO:0000313" key="2">
    <source>
        <dbReference type="EMBL" id="AYG60474.1"/>
    </source>
</evidence>
<dbReference type="KEGG" id="rjg:CCGE525_17895"/>
<keyword evidence="3" id="KW-1185">Reference proteome</keyword>
<dbReference type="Gene3D" id="3.40.630.30">
    <property type="match status" value="1"/>
</dbReference>
<dbReference type="SUPFAM" id="SSF55729">
    <property type="entry name" value="Acyl-CoA N-acyltransferases (Nat)"/>
    <property type="match status" value="1"/>
</dbReference>
<feature type="domain" description="N-acyl amino acid synthase FeeM catalytic core" evidence="1">
    <location>
        <begin position="35"/>
        <end position="191"/>
    </location>
</feature>
<evidence type="ECO:0000313" key="3">
    <source>
        <dbReference type="Proteomes" id="UP000282195"/>
    </source>
</evidence>
<accession>A0A387FWE0</accession>
<protein>
    <recommendedName>
        <fullName evidence="1">N-acyl amino acid synthase FeeM catalytic core domain-containing protein</fullName>
    </recommendedName>
</protein>
<dbReference type="OrthoDB" id="9812697at2"/>
<sequence length="251" mass="28799">MTYMSTLKNSFAGKLMEVLDHVEYRRIESSEDMEDVARLRYKAYKAHAVLPVAAKTMIDAIDFDEQAYIFGVYYYEELVSTVRVHHVTPDHRVCQSTGIFPDEIHAFLDAGMTLIDPARFAIDPDFELEMPALPYLTLRPAIVAAIYFNADRVMQHIRPAHAAFYKRVFYADTIVPPRMTETYGFELTLLASRSKEIRGKLMERYPFFDSEPYERRMMFSRDVDGGTLPLTILPTARLAAGGRTAVREQFG</sequence>
<name>A0A387FWE0_9HYPH</name>
<reference evidence="2 3" key="1">
    <citation type="submission" date="2018-10" db="EMBL/GenBank/DDBJ databases">
        <title>Rhizobium etli, R. leguminosarum and a new Rhizobium genospecies from Phaseolus dumosus.</title>
        <authorList>
            <person name="Ramirez-Puebla S.T."/>
            <person name="Rogel-Hernandez M.A."/>
            <person name="Guerrero G."/>
            <person name="Ormeno-Orrillo E."/>
            <person name="Martinez-Romero J.C."/>
            <person name="Negrete-Yankelevich S."/>
            <person name="Martinez-Romero E."/>
        </authorList>
    </citation>
    <scope>NUCLEOTIDE SEQUENCE [LARGE SCALE GENOMIC DNA]</scope>
    <source>
        <strain evidence="2 3">CCGE525</strain>
    </source>
</reference>
<dbReference type="EMBL" id="CP032694">
    <property type="protein sequence ID" value="AYG60474.1"/>
    <property type="molecule type" value="Genomic_DNA"/>
</dbReference>
<proteinExistence type="predicted"/>
<dbReference type="InterPro" id="IPR016181">
    <property type="entry name" value="Acyl_CoA_acyltransferase"/>
</dbReference>
<dbReference type="InterPro" id="IPR054597">
    <property type="entry name" value="FeeM_cat"/>
</dbReference>